<proteinExistence type="predicted"/>
<evidence type="ECO:0008006" key="3">
    <source>
        <dbReference type="Google" id="ProtNLM"/>
    </source>
</evidence>
<dbReference type="Gene3D" id="3.40.50.2020">
    <property type="match status" value="1"/>
</dbReference>
<dbReference type="EMBL" id="MDHH01000001">
    <property type="protein sequence ID" value="OUE05123.1"/>
    <property type="molecule type" value="Genomic_DNA"/>
</dbReference>
<evidence type="ECO:0000313" key="2">
    <source>
        <dbReference type="Proteomes" id="UP000195062"/>
    </source>
</evidence>
<evidence type="ECO:0000313" key="1">
    <source>
        <dbReference type="EMBL" id="OUE05123.1"/>
    </source>
</evidence>
<comment type="caution">
    <text evidence="1">The sequence shown here is derived from an EMBL/GenBank/DDBJ whole genome shotgun (WGS) entry which is preliminary data.</text>
</comment>
<reference evidence="1 2" key="1">
    <citation type="submission" date="2016-08" db="EMBL/GenBank/DDBJ databases">
        <title>Genome sequence of Clavibacter michiganensis subsp. michiganensis strain CASJ007.</title>
        <authorList>
            <person name="Thapa S.P."/>
            <person name="Coaker G."/>
        </authorList>
    </citation>
    <scope>NUCLEOTIDE SEQUENCE [LARGE SCALE GENOMIC DNA]</scope>
    <source>
        <strain evidence="1">CASJ007</strain>
    </source>
</reference>
<dbReference type="CDD" id="cd06223">
    <property type="entry name" value="PRTases_typeI"/>
    <property type="match status" value="1"/>
</dbReference>
<organism evidence="1 2">
    <name type="scientific">Clavibacter michiganensis subsp. michiganensis</name>
    <dbReference type="NCBI Taxonomy" id="33013"/>
    <lineage>
        <taxon>Bacteria</taxon>
        <taxon>Bacillati</taxon>
        <taxon>Actinomycetota</taxon>
        <taxon>Actinomycetes</taxon>
        <taxon>Micrococcales</taxon>
        <taxon>Microbacteriaceae</taxon>
        <taxon>Clavibacter</taxon>
    </lineage>
</organism>
<dbReference type="InterPro" id="IPR029057">
    <property type="entry name" value="PRTase-like"/>
</dbReference>
<accession>A0A251XPK2</accession>
<dbReference type="InterPro" id="IPR000836">
    <property type="entry name" value="PRTase_dom"/>
</dbReference>
<sequence length="59" mass="6472">MHPRFQVPAHLADDLAADPRPVLLVDDLVDTRWTLTVAGRLLRKAGATRVLPFALAQQG</sequence>
<dbReference type="Proteomes" id="UP000195062">
    <property type="component" value="Unassembled WGS sequence"/>
</dbReference>
<dbReference type="AlphaFoldDB" id="A0A251XPK2"/>
<protein>
    <recommendedName>
        <fullName evidence="3">Recombinase RecQ</fullName>
    </recommendedName>
</protein>
<gene>
    <name evidence="1" type="ORF">CMMCAS07_09240</name>
</gene>
<name>A0A251XPK2_CLAMM</name>
<keyword evidence="2" id="KW-1185">Reference proteome</keyword>
<dbReference type="SUPFAM" id="SSF53271">
    <property type="entry name" value="PRTase-like"/>
    <property type="match status" value="1"/>
</dbReference>